<keyword evidence="15" id="KW-1185">Reference proteome</keyword>
<keyword evidence="8 10" id="KW-1015">Disulfide bond</keyword>
<keyword evidence="6 9" id="KW-0186">Copper</keyword>
<dbReference type="Pfam" id="PF00264">
    <property type="entry name" value="Tyrosinase"/>
    <property type="match status" value="1"/>
</dbReference>
<evidence type="ECO:0000256" key="1">
    <source>
        <dbReference type="ARBA" id="ARBA00004456"/>
    </source>
</evidence>
<dbReference type="Pfam" id="PF12143">
    <property type="entry name" value="PPO1_KFDV"/>
    <property type="match status" value="1"/>
</dbReference>
<keyword evidence="3 9" id="KW-0479">Metal-binding</keyword>
<dbReference type="PRINTS" id="PR00092">
    <property type="entry name" value="TYROSINASE"/>
</dbReference>
<dbReference type="GO" id="GO:0046872">
    <property type="term" value="F:metal ion binding"/>
    <property type="evidence" value="ECO:0007669"/>
    <property type="project" value="UniProtKB-KW"/>
</dbReference>
<feature type="disulfide bond" evidence="10">
    <location>
        <begin position="121"/>
        <end position="184"/>
    </location>
</feature>
<dbReference type="Pfam" id="PF12142">
    <property type="entry name" value="PPO1_DWL"/>
    <property type="match status" value="1"/>
</dbReference>
<dbReference type="GO" id="GO:0009543">
    <property type="term" value="C:chloroplast thylakoid lumen"/>
    <property type="evidence" value="ECO:0007669"/>
    <property type="project" value="UniProtKB-SubCell"/>
</dbReference>
<feature type="binding site" evidence="9">
    <location>
        <position position="204"/>
    </location>
    <ligand>
        <name>Cu cation</name>
        <dbReference type="ChEBI" id="CHEBI:23378"/>
        <label>A</label>
    </ligand>
</feature>
<comment type="cofactor">
    <cofactor evidence="9">
        <name>Cu(2+)</name>
        <dbReference type="ChEBI" id="CHEBI:29036"/>
    </cofactor>
    <text evidence="9">Binds 2 copper ions per subunit.</text>
</comment>
<evidence type="ECO:0000256" key="5">
    <source>
        <dbReference type="ARBA" id="ARBA00023002"/>
    </source>
</evidence>
<dbReference type="PIRSF" id="PIRSF000290">
    <property type="entry name" value="PPO_plant"/>
    <property type="match status" value="1"/>
</dbReference>
<keyword evidence="4" id="KW-0883">Thioether bond</keyword>
<feature type="binding site" evidence="9">
    <location>
        <position position="341"/>
    </location>
    <ligand>
        <name>Cu cation</name>
        <dbReference type="ChEBI" id="CHEBI:23378"/>
        <label>B</label>
    </ligand>
</feature>
<evidence type="ECO:0000256" key="7">
    <source>
        <dbReference type="ARBA" id="ARBA00023078"/>
    </source>
</evidence>
<dbReference type="RefSeq" id="XP_014510331.2">
    <property type="nucleotide sequence ID" value="XM_014654845.2"/>
</dbReference>
<dbReference type="AlphaFoldDB" id="A0A1S3UW74"/>
<evidence type="ECO:0000259" key="13">
    <source>
        <dbReference type="PROSITE" id="PS00497"/>
    </source>
</evidence>
<evidence type="ECO:0000256" key="2">
    <source>
        <dbReference type="ARBA" id="ARBA00009928"/>
    </source>
</evidence>
<feature type="non-terminal residue" evidence="16">
    <location>
        <position position="1"/>
    </location>
</feature>
<dbReference type="InterPro" id="IPR008922">
    <property type="entry name" value="Di-copper_centre_dom_sf"/>
</dbReference>
<evidence type="ECO:0000256" key="9">
    <source>
        <dbReference type="PIRSR" id="PIRSR000290-1"/>
    </source>
</evidence>
<accession>A0A1S3UW74</accession>
<dbReference type="Proteomes" id="UP000087766">
    <property type="component" value="Chromosome 7"/>
</dbReference>
<reference evidence="16" key="2">
    <citation type="submission" date="2025-08" db="UniProtKB">
        <authorList>
            <consortium name="RefSeq"/>
        </authorList>
    </citation>
    <scope>IDENTIFICATION</scope>
    <source>
        <tissue evidence="16">Leaf</tissue>
    </source>
</reference>
<proteinExistence type="inferred from homology"/>
<evidence type="ECO:0000259" key="14">
    <source>
        <dbReference type="PROSITE" id="PS00498"/>
    </source>
</evidence>
<feature type="disulfide bond" evidence="10">
    <location>
        <begin position="107"/>
        <end position="122"/>
    </location>
</feature>
<dbReference type="KEGG" id="vra:106769290"/>
<evidence type="ECO:0000256" key="3">
    <source>
        <dbReference type="ARBA" id="ARBA00022723"/>
    </source>
</evidence>
<reference evidence="15" key="1">
    <citation type="journal article" date="2014" name="Nat. Commun.">
        <title>Genome sequence of mungbean and insights into evolution within Vigna species.</title>
        <authorList>
            <person name="Kang Y.J."/>
            <person name="Kim S.K."/>
            <person name="Kim M.Y."/>
            <person name="Lestari P."/>
            <person name="Kim K.H."/>
            <person name="Ha B.K."/>
            <person name="Jun T.H."/>
            <person name="Hwang W.J."/>
            <person name="Lee T."/>
            <person name="Lee J."/>
            <person name="Shim S."/>
            <person name="Yoon M.Y."/>
            <person name="Jang Y.E."/>
            <person name="Han K.S."/>
            <person name="Taeprayoon P."/>
            <person name="Yoon N."/>
            <person name="Somta P."/>
            <person name="Tanya P."/>
            <person name="Kim K.S."/>
            <person name="Gwag J.G."/>
            <person name="Moon J.K."/>
            <person name="Lee Y.H."/>
            <person name="Park B.S."/>
            <person name="Bombarely A."/>
            <person name="Doyle J.J."/>
            <person name="Jackson S.A."/>
            <person name="Schafleitner R."/>
            <person name="Srinives P."/>
            <person name="Varshney R.K."/>
            <person name="Lee S.H."/>
        </authorList>
    </citation>
    <scope>NUCLEOTIDE SEQUENCE [LARGE SCALE GENOMIC DNA]</scope>
    <source>
        <strain evidence="15">cv. VC1973A</strain>
    </source>
</reference>
<feature type="cross-link" description="2'-(S-cysteinyl)-histidine (Cys-His)" evidence="11">
    <location>
        <begin position="187"/>
        <end position="204"/>
    </location>
</feature>
<dbReference type="STRING" id="3916.A0A1S3UW74"/>
<dbReference type="PROSITE" id="PS00498">
    <property type="entry name" value="TYROSINASE_2"/>
    <property type="match status" value="1"/>
</dbReference>
<dbReference type="PANTHER" id="PTHR11474:SF76">
    <property type="entry name" value="SHKT DOMAIN-CONTAINING PROTEIN"/>
    <property type="match status" value="1"/>
</dbReference>
<dbReference type="InterPro" id="IPR016213">
    <property type="entry name" value="Polyphenol_oxidase"/>
</dbReference>
<evidence type="ECO:0000256" key="12">
    <source>
        <dbReference type="SAM" id="MobiDB-lite"/>
    </source>
</evidence>
<evidence type="ECO:0000256" key="4">
    <source>
        <dbReference type="ARBA" id="ARBA00022784"/>
    </source>
</evidence>
<keyword evidence="5" id="KW-0560">Oxidoreductase</keyword>
<dbReference type="InterPro" id="IPR050316">
    <property type="entry name" value="Tyrosinase/Hemocyanin"/>
</dbReference>
<dbReference type="GO" id="GO:0004097">
    <property type="term" value="F:catechol oxidase activity"/>
    <property type="evidence" value="ECO:0007669"/>
    <property type="project" value="InterPro"/>
</dbReference>
<dbReference type="PROSITE" id="PS00497">
    <property type="entry name" value="TYROSINASE_1"/>
    <property type="match status" value="1"/>
</dbReference>
<feature type="binding site" evidence="9">
    <location>
        <position position="375"/>
    </location>
    <ligand>
        <name>Cu cation</name>
        <dbReference type="ChEBI" id="CHEBI:23378"/>
        <label>B</label>
    </ligand>
</feature>
<dbReference type="FunFam" id="1.10.1280.10:FF:000007">
    <property type="entry name" value="Polyphenol oxidase, chloroplastic"/>
    <property type="match status" value="1"/>
</dbReference>
<feature type="domain" description="Tyrosinase copper-binding" evidence="14">
    <location>
        <begin position="368"/>
        <end position="379"/>
    </location>
</feature>
<keyword evidence="7" id="KW-0793">Thylakoid</keyword>
<dbReference type="GeneID" id="106769290"/>
<evidence type="ECO:0000313" key="16">
    <source>
        <dbReference type="RefSeq" id="XP_014510331.2"/>
    </source>
</evidence>
<feature type="binding site" evidence="9">
    <location>
        <position position="345"/>
    </location>
    <ligand>
        <name>Cu cation</name>
        <dbReference type="ChEBI" id="CHEBI:23378"/>
        <label>B</label>
    </ligand>
</feature>
<feature type="binding site" evidence="9">
    <location>
        <position position="213"/>
    </location>
    <ligand>
        <name>Cu cation</name>
        <dbReference type="ChEBI" id="CHEBI:23378"/>
        <label>A</label>
    </ligand>
</feature>
<name>A0A1S3UW74_VIGRR</name>
<feature type="binding site" evidence="9">
    <location>
        <position position="183"/>
    </location>
    <ligand>
        <name>Cu cation</name>
        <dbReference type="ChEBI" id="CHEBI:23378"/>
        <label>A</label>
    </ligand>
</feature>
<evidence type="ECO:0000256" key="8">
    <source>
        <dbReference type="ARBA" id="ARBA00023157"/>
    </source>
</evidence>
<dbReference type="InterPro" id="IPR022739">
    <property type="entry name" value="Polyphenol_oxidase_cen"/>
</dbReference>
<protein>
    <submittedName>
        <fullName evidence="16">Polyphenol oxidase, chloroplastic-like</fullName>
    </submittedName>
</protein>
<dbReference type="InterPro" id="IPR002227">
    <property type="entry name" value="Tyrosinase_Cu-bd"/>
</dbReference>
<dbReference type="GO" id="GO:0046148">
    <property type="term" value="P:pigment biosynthetic process"/>
    <property type="evidence" value="ECO:0007669"/>
    <property type="project" value="InterPro"/>
</dbReference>
<comment type="similarity">
    <text evidence="2">Belongs to the tyrosinase family.</text>
</comment>
<dbReference type="OrthoDB" id="1394507at2759"/>
<dbReference type="Gene3D" id="1.10.1280.10">
    <property type="entry name" value="Di-copper center containing domain from catechol oxidase"/>
    <property type="match status" value="1"/>
</dbReference>
<evidence type="ECO:0000256" key="11">
    <source>
        <dbReference type="PIRSR" id="PIRSR000290-3"/>
    </source>
</evidence>
<dbReference type="SUPFAM" id="SSF48056">
    <property type="entry name" value="Di-copper centre-containing domain"/>
    <property type="match status" value="1"/>
</dbReference>
<feature type="region of interest" description="Disordered" evidence="12">
    <location>
        <begin position="275"/>
        <end position="296"/>
    </location>
</feature>
<sequence>PINIMPSVSVTSHFSTSLSIFHSSSSSTFRLYQIPCHPTKQSKPKHHRLCKVSCHNIPNEEGKPSHNSAEKNRRDILIGLGGLYGASTLAVNPLAIAAPAAPDFKSCGPPEIPTDVPTTVCCPPQYSSPIDFELPRPRRFLRVRPAAQFVDDAYIAKYKKALGIMRSLPPEDPRSFTQQANIHCAYCNGAYTQVGFPDLKLQVHNSWLFFPFHRWYLYFYERILGSLIDDPDFSIPYWNWDNPKGGMVIPSIFTDTNSPLYDPLRNVDHQPPTLIDLDYSKKDDDDPNGTPPPNELISNNLTIVYKSVVSGGKFPRLFLGSPYSAGSAPDPGPGSLENVPHTPVHLWSGDKRQPHRENLGIFYAAGRDPLFYAHHGNVDRMWNIWKTIPGGKRKDFTKPDWLEASFLFYDENKNLVRVKVKDSVDSKKLGYVYQDVDIPWLKNKPKRRRSKAKKVALADSFGVGAARAAEATSAKFPLTLDSKVSIIVKRPKLLRSQKEKEEEEEVLVIDGIEFDREKGVKFDVFINDEDEKEIKPSNTEFAGSFVSLPHIHEHSNSKIKTCLRLGITDLLEDLEAEDDESVVVTLVPKYGEGLITIQNIKIEFISE</sequence>
<comment type="subcellular location">
    <subcellularLocation>
        <location evidence="1">Plastid</location>
        <location evidence="1">Chloroplast thylakoid lumen</location>
    </subcellularLocation>
</comment>
<feature type="domain" description="Tyrosinase copper-binding" evidence="13">
    <location>
        <begin position="204"/>
        <end position="221"/>
    </location>
</feature>
<organism evidence="15 16">
    <name type="scientific">Vigna radiata var. radiata</name>
    <name type="common">Mung bean</name>
    <name type="synonym">Phaseolus aureus</name>
    <dbReference type="NCBI Taxonomy" id="3916"/>
    <lineage>
        <taxon>Eukaryota</taxon>
        <taxon>Viridiplantae</taxon>
        <taxon>Streptophyta</taxon>
        <taxon>Embryophyta</taxon>
        <taxon>Tracheophyta</taxon>
        <taxon>Spermatophyta</taxon>
        <taxon>Magnoliopsida</taxon>
        <taxon>eudicotyledons</taxon>
        <taxon>Gunneridae</taxon>
        <taxon>Pentapetalae</taxon>
        <taxon>rosids</taxon>
        <taxon>fabids</taxon>
        <taxon>Fabales</taxon>
        <taxon>Fabaceae</taxon>
        <taxon>Papilionoideae</taxon>
        <taxon>50 kb inversion clade</taxon>
        <taxon>NPAAA clade</taxon>
        <taxon>indigoferoid/millettioid clade</taxon>
        <taxon>Phaseoleae</taxon>
        <taxon>Vigna</taxon>
    </lineage>
</organism>
<evidence type="ECO:0000313" key="15">
    <source>
        <dbReference type="Proteomes" id="UP000087766"/>
    </source>
</evidence>
<dbReference type="InterPro" id="IPR022740">
    <property type="entry name" value="Polyphenol_oxidase_C"/>
</dbReference>
<dbReference type="PANTHER" id="PTHR11474">
    <property type="entry name" value="TYROSINASE FAMILY MEMBER"/>
    <property type="match status" value="1"/>
</dbReference>
<evidence type="ECO:0000256" key="10">
    <source>
        <dbReference type="PIRSR" id="PIRSR000290-2"/>
    </source>
</evidence>
<evidence type="ECO:0000256" key="6">
    <source>
        <dbReference type="ARBA" id="ARBA00023008"/>
    </source>
</evidence>
<gene>
    <name evidence="16" type="primary">LOC106769290</name>
</gene>